<dbReference type="EC" id="2.7.1.56" evidence="2 11"/>
<accession>A0A1M7YII7</accession>
<dbReference type="PANTHER" id="PTHR46566">
    <property type="entry name" value="1-PHOSPHOFRUCTOKINASE-RELATED"/>
    <property type="match status" value="1"/>
</dbReference>
<dbReference type="InterPro" id="IPR002173">
    <property type="entry name" value="Carboh/pur_kinase_PfkB_CS"/>
</dbReference>
<evidence type="ECO:0000256" key="3">
    <source>
        <dbReference type="ARBA" id="ARBA00013596"/>
    </source>
</evidence>
<evidence type="ECO:0000256" key="2">
    <source>
        <dbReference type="ARBA" id="ARBA00012131"/>
    </source>
</evidence>
<dbReference type="RefSeq" id="WP_073615996.1">
    <property type="nucleotide sequence ID" value="NZ_FRFE01000035.1"/>
</dbReference>
<evidence type="ECO:0000256" key="5">
    <source>
        <dbReference type="ARBA" id="ARBA00022741"/>
    </source>
</evidence>
<dbReference type="InterPro" id="IPR029056">
    <property type="entry name" value="Ribokinase-like"/>
</dbReference>
<dbReference type="Pfam" id="PF00294">
    <property type="entry name" value="PfkB"/>
    <property type="match status" value="1"/>
</dbReference>
<dbReference type="Proteomes" id="UP000184603">
    <property type="component" value="Unassembled WGS sequence"/>
</dbReference>
<evidence type="ECO:0000259" key="12">
    <source>
        <dbReference type="Pfam" id="PF00294"/>
    </source>
</evidence>
<keyword evidence="7 11" id="KW-0067">ATP-binding</keyword>
<evidence type="ECO:0000256" key="10">
    <source>
        <dbReference type="PIRNR" id="PIRNR000535"/>
    </source>
</evidence>
<dbReference type="STRING" id="1121416.SAMN02745220_04557"/>
<evidence type="ECO:0000256" key="9">
    <source>
        <dbReference type="ARBA" id="ARBA00047745"/>
    </source>
</evidence>
<dbReference type="InterPro" id="IPR011611">
    <property type="entry name" value="PfkB_dom"/>
</dbReference>
<dbReference type="PIRSF" id="PIRSF000535">
    <property type="entry name" value="1PFK/6PFK/LacC"/>
    <property type="match status" value="1"/>
</dbReference>
<gene>
    <name evidence="13" type="ORF">SAMN02745220_04557</name>
</gene>
<evidence type="ECO:0000256" key="4">
    <source>
        <dbReference type="ARBA" id="ARBA00022679"/>
    </source>
</evidence>
<evidence type="ECO:0000256" key="7">
    <source>
        <dbReference type="ARBA" id="ARBA00022840"/>
    </source>
</evidence>
<evidence type="ECO:0000256" key="8">
    <source>
        <dbReference type="ARBA" id="ARBA00032802"/>
    </source>
</evidence>
<dbReference type="GO" id="GO:0044281">
    <property type="term" value="P:small molecule metabolic process"/>
    <property type="evidence" value="ECO:0007669"/>
    <property type="project" value="UniProtKB-ARBA"/>
</dbReference>
<protein>
    <recommendedName>
        <fullName evidence="3 11">1-phosphofructokinase</fullName>
        <shortName evidence="11">Fru1PK</shortName>
        <ecNumber evidence="2 11">2.7.1.56</ecNumber>
    </recommendedName>
    <alternativeName>
        <fullName evidence="8 11">Fructose 1-phosphate kinase</fullName>
    </alternativeName>
</protein>
<dbReference type="GO" id="GO:0005524">
    <property type="term" value="F:ATP binding"/>
    <property type="evidence" value="ECO:0007669"/>
    <property type="project" value="UniProtKB-UniRule"/>
</dbReference>
<dbReference type="NCBIfam" id="TIGR03168">
    <property type="entry name" value="1-PFK"/>
    <property type="match status" value="1"/>
</dbReference>
<dbReference type="SUPFAM" id="SSF53613">
    <property type="entry name" value="Ribokinase-like"/>
    <property type="match status" value="1"/>
</dbReference>
<evidence type="ECO:0000256" key="6">
    <source>
        <dbReference type="ARBA" id="ARBA00022777"/>
    </source>
</evidence>
<proteinExistence type="inferred from homology"/>
<dbReference type="GO" id="GO:0005829">
    <property type="term" value="C:cytosol"/>
    <property type="evidence" value="ECO:0007669"/>
    <property type="project" value="TreeGrafter"/>
</dbReference>
<sequence length="309" mass="32249">MIFTVTLNPAVDREMTVDAISFDTVLRATDWQVDCGGKGFNVARMLKSLGISSVALGFAAGKSGEMLNDKLRSLDIETDFIWVKGETRTNVSIVSSENGQYVKVNEPGPSISDTDLAQLAQKIGDRAQAGDWWVLAGSLPPGVPPTYYSKLITIIQAAGAKVFLDTSGEALRQNCAARPLLVKPNDEEAHELTGLPVSTKAEIASVGTAISSMGPVSVIISLGKEGAVLVNDGKAWMAVSPEIVAANPIGAGDSMVAGVVWGLSQGDSMQDALCKGIACGAATASQKGTSVGSLEQVKQLLAEVQLEEI</sequence>
<dbReference type="AlphaFoldDB" id="A0A1M7YII7"/>
<keyword evidence="4 10" id="KW-0808">Transferase</keyword>
<keyword evidence="5 11" id="KW-0547">Nucleotide-binding</keyword>
<evidence type="ECO:0000256" key="11">
    <source>
        <dbReference type="RuleBase" id="RU369061"/>
    </source>
</evidence>
<dbReference type="InterPro" id="IPR022463">
    <property type="entry name" value="1-PFruKinase"/>
</dbReference>
<dbReference type="PROSITE" id="PS00584">
    <property type="entry name" value="PFKB_KINASES_2"/>
    <property type="match status" value="1"/>
</dbReference>
<keyword evidence="6 11" id="KW-0418">Kinase</keyword>
<dbReference type="Gene3D" id="3.40.1190.20">
    <property type="match status" value="1"/>
</dbReference>
<dbReference type="CDD" id="cd01164">
    <property type="entry name" value="FruK_PfkB_like"/>
    <property type="match status" value="1"/>
</dbReference>
<dbReference type="PANTHER" id="PTHR46566:SF2">
    <property type="entry name" value="ATP-DEPENDENT 6-PHOSPHOFRUCTOKINASE ISOZYME 2"/>
    <property type="match status" value="1"/>
</dbReference>
<evidence type="ECO:0000313" key="13">
    <source>
        <dbReference type="EMBL" id="SHO52413.1"/>
    </source>
</evidence>
<comment type="similarity">
    <text evidence="1 11">Belongs to the carbohydrate kinase PfkB family.</text>
</comment>
<dbReference type="GO" id="GO:0016052">
    <property type="term" value="P:carbohydrate catabolic process"/>
    <property type="evidence" value="ECO:0007669"/>
    <property type="project" value="UniProtKB-ARBA"/>
</dbReference>
<dbReference type="OrthoDB" id="9801219at2"/>
<dbReference type="FunFam" id="3.40.1190.20:FF:000001">
    <property type="entry name" value="Phosphofructokinase"/>
    <property type="match status" value="1"/>
</dbReference>
<dbReference type="GO" id="GO:0008662">
    <property type="term" value="F:1-phosphofructokinase activity"/>
    <property type="evidence" value="ECO:0007669"/>
    <property type="project" value="UniProtKB-UniRule"/>
</dbReference>
<name>A0A1M7YII7_9BACT</name>
<evidence type="ECO:0000313" key="14">
    <source>
        <dbReference type="Proteomes" id="UP000184603"/>
    </source>
</evidence>
<feature type="domain" description="Carbohydrate kinase PfkB" evidence="12">
    <location>
        <begin position="12"/>
        <end position="291"/>
    </location>
</feature>
<dbReference type="InterPro" id="IPR017583">
    <property type="entry name" value="Tagatose/fructose_Pkinase"/>
</dbReference>
<dbReference type="EMBL" id="FRFE01000035">
    <property type="protein sequence ID" value="SHO52413.1"/>
    <property type="molecule type" value="Genomic_DNA"/>
</dbReference>
<reference evidence="13 14" key="1">
    <citation type="submission" date="2016-12" db="EMBL/GenBank/DDBJ databases">
        <authorList>
            <person name="Song W.-J."/>
            <person name="Kurnit D.M."/>
        </authorList>
    </citation>
    <scope>NUCLEOTIDE SEQUENCE [LARGE SCALE GENOMIC DNA]</scope>
    <source>
        <strain evidence="13 14">DSM 18488</strain>
    </source>
</reference>
<comment type="function">
    <text evidence="11">Catalyzes the ATP-dependent phosphorylation of fructose-l-phosphate to fructose-l,6-bisphosphate.</text>
</comment>
<evidence type="ECO:0000256" key="1">
    <source>
        <dbReference type="ARBA" id="ARBA00010688"/>
    </source>
</evidence>
<comment type="catalytic activity">
    <reaction evidence="9 11">
        <text>beta-D-fructose 1-phosphate + ATP = beta-D-fructose 1,6-bisphosphate + ADP + H(+)</text>
        <dbReference type="Rhea" id="RHEA:14213"/>
        <dbReference type="ChEBI" id="CHEBI:15378"/>
        <dbReference type="ChEBI" id="CHEBI:30616"/>
        <dbReference type="ChEBI" id="CHEBI:32966"/>
        <dbReference type="ChEBI" id="CHEBI:138881"/>
        <dbReference type="ChEBI" id="CHEBI:456216"/>
        <dbReference type="EC" id="2.7.1.56"/>
    </reaction>
</comment>
<organism evidence="13 14">
    <name type="scientific">Desulfopila aestuarii DSM 18488</name>
    <dbReference type="NCBI Taxonomy" id="1121416"/>
    <lineage>
        <taxon>Bacteria</taxon>
        <taxon>Pseudomonadati</taxon>
        <taxon>Thermodesulfobacteriota</taxon>
        <taxon>Desulfobulbia</taxon>
        <taxon>Desulfobulbales</taxon>
        <taxon>Desulfocapsaceae</taxon>
        <taxon>Desulfopila</taxon>
    </lineage>
</organism>
<dbReference type="NCBIfam" id="TIGR03828">
    <property type="entry name" value="pfkB"/>
    <property type="match status" value="1"/>
</dbReference>
<keyword evidence="14" id="KW-1185">Reference proteome</keyword>